<comment type="caution">
    <text evidence="1">The sequence shown here is derived from an EMBL/GenBank/DDBJ whole genome shotgun (WGS) entry which is preliminary data.</text>
</comment>
<dbReference type="OrthoDB" id="4119964at2"/>
<dbReference type="Proteomes" id="UP000276295">
    <property type="component" value="Unassembled WGS sequence"/>
</dbReference>
<reference evidence="1 2" key="1">
    <citation type="submission" date="2018-09" db="EMBL/GenBank/DDBJ databases">
        <title>Draft genome sequence of Buttiauxella izardii CCUG 35510T.</title>
        <authorList>
            <person name="Salva-Serra F."/>
            <person name="Marathe N."/>
            <person name="Moore E."/>
            <person name="Stadler-Svensson L."/>
            <person name="Engstrom-Jakobsson H."/>
        </authorList>
    </citation>
    <scope>NUCLEOTIDE SEQUENCE [LARGE SCALE GENOMIC DNA]</scope>
    <source>
        <strain evidence="1 2">CCUG 35510</strain>
    </source>
</reference>
<dbReference type="Pfam" id="PF11185">
    <property type="entry name" value="DUF2971"/>
    <property type="match status" value="1"/>
</dbReference>
<sequence length="312" mass="36773">MTDKHPEFLYKYRSINLISDATLSVEERLKNDYSVQNLLDNKATFSSRLNFNDLFDSKIELVEPTPQEFESLIPLLLKSVKDETYLRKDVQYIAETPEKLEELKKSMLGSRVHDITSSVDNGKFTNSGIKYLHRFRQTFNDLIDSYAFISLSSNKNSNLMWSHYADSHKGFCIEFKGEYIAATEVTYEKEIPKLNLIDLCKMYLNLESNEHMGVLIWQALRTKLVEWEYESEYRFQLSNDMAPRLIKGALWMNYDYTPDFVESIIFGWRMPVEIKNYIIEHMPPNTKFKQAYPDLSTIEIMDYQEWLALSRS</sequence>
<dbReference type="RefSeq" id="WP_120064245.1">
    <property type="nucleotide sequence ID" value="NZ_QZWH01000013.1"/>
</dbReference>
<gene>
    <name evidence="1" type="ORF">D6029_07910</name>
</gene>
<dbReference type="AlphaFoldDB" id="A0A3A5K5C0"/>
<protein>
    <submittedName>
        <fullName evidence="1">DUF2971 domain-containing protein</fullName>
    </submittedName>
</protein>
<keyword evidence="2" id="KW-1185">Reference proteome</keyword>
<dbReference type="EMBL" id="QZWH01000013">
    <property type="protein sequence ID" value="RJT24036.1"/>
    <property type="molecule type" value="Genomic_DNA"/>
</dbReference>
<dbReference type="InterPro" id="IPR021352">
    <property type="entry name" value="DUF2971"/>
</dbReference>
<accession>A0A3A5K5C0</accession>
<evidence type="ECO:0000313" key="2">
    <source>
        <dbReference type="Proteomes" id="UP000276295"/>
    </source>
</evidence>
<evidence type="ECO:0000313" key="1">
    <source>
        <dbReference type="EMBL" id="RJT24036.1"/>
    </source>
</evidence>
<name>A0A3A5K5C0_9ENTR</name>
<organism evidence="1 2">
    <name type="scientific">Buttiauxella izardii</name>
    <dbReference type="NCBI Taxonomy" id="82991"/>
    <lineage>
        <taxon>Bacteria</taxon>
        <taxon>Pseudomonadati</taxon>
        <taxon>Pseudomonadota</taxon>
        <taxon>Gammaproteobacteria</taxon>
        <taxon>Enterobacterales</taxon>
        <taxon>Enterobacteriaceae</taxon>
        <taxon>Buttiauxella</taxon>
    </lineage>
</organism>
<proteinExistence type="predicted"/>